<dbReference type="Pfam" id="PF00892">
    <property type="entry name" value="EamA"/>
    <property type="match status" value="1"/>
</dbReference>
<feature type="transmembrane region" description="Helical" evidence="2">
    <location>
        <begin position="251"/>
        <end position="272"/>
    </location>
</feature>
<keyword evidence="2" id="KW-1133">Transmembrane helix</keyword>
<dbReference type="InterPro" id="IPR000620">
    <property type="entry name" value="EamA_dom"/>
</dbReference>
<comment type="similarity">
    <text evidence="1">Belongs to the EamA transporter family.</text>
</comment>
<dbReference type="GO" id="GO:0016020">
    <property type="term" value="C:membrane"/>
    <property type="evidence" value="ECO:0007669"/>
    <property type="project" value="InterPro"/>
</dbReference>
<feature type="transmembrane region" description="Helical" evidence="2">
    <location>
        <begin position="191"/>
        <end position="208"/>
    </location>
</feature>
<proteinExistence type="inferred from homology"/>
<feature type="transmembrane region" description="Helical" evidence="2">
    <location>
        <begin position="77"/>
        <end position="95"/>
    </location>
</feature>
<feature type="transmembrane region" description="Helical" evidence="2">
    <location>
        <begin position="220"/>
        <end position="239"/>
    </location>
</feature>
<feature type="transmembrane region" description="Helical" evidence="2">
    <location>
        <begin position="278"/>
        <end position="295"/>
    </location>
</feature>
<name>A0A1Q5Q3B8_9ACTO</name>
<gene>
    <name evidence="4" type="ORF">BSZ39_05095</name>
</gene>
<feature type="transmembrane region" description="Helical" evidence="2">
    <location>
        <begin position="32"/>
        <end position="57"/>
    </location>
</feature>
<dbReference type="EMBL" id="MQVR01000021">
    <property type="protein sequence ID" value="OKL54275.1"/>
    <property type="molecule type" value="Genomic_DNA"/>
</dbReference>
<evidence type="ECO:0000313" key="5">
    <source>
        <dbReference type="Proteomes" id="UP000185628"/>
    </source>
</evidence>
<evidence type="ECO:0000256" key="2">
    <source>
        <dbReference type="SAM" id="Phobius"/>
    </source>
</evidence>
<feature type="transmembrane region" description="Helical" evidence="2">
    <location>
        <begin position="126"/>
        <end position="143"/>
    </location>
</feature>
<feature type="transmembrane region" description="Helical" evidence="2">
    <location>
        <begin position="149"/>
        <end position="170"/>
    </location>
</feature>
<evidence type="ECO:0000259" key="3">
    <source>
        <dbReference type="Pfam" id="PF00892"/>
    </source>
</evidence>
<accession>A0A1Q5Q3B8</accession>
<protein>
    <recommendedName>
        <fullName evidence="3">EamA domain-containing protein</fullName>
    </recommendedName>
</protein>
<dbReference type="SUPFAM" id="SSF103481">
    <property type="entry name" value="Multidrug resistance efflux transporter EmrE"/>
    <property type="match status" value="2"/>
</dbReference>
<dbReference type="RefSeq" id="WP_073716297.1">
    <property type="nucleotide sequence ID" value="NZ_MQVR01000021.1"/>
</dbReference>
<keyword evidence="5" id="KW-1185">Reference proteome</keyword>
<comment type="caution">
    <text evidence="4">The sequence shown here is derived from an EMBL/GenBank/DDBJ whole genome shotgun (WGS) entry which is preliminary data.</text>
</comment>
<evidence type="ECO:0000313" key="4">
    <source>
        <dbReference type="EMBL" id="OKL54275.1"/>
    </source>
</evidence>
<reference evidence="5" key="1">
    <citation type="submission" date="2016-12" db="EMBL/GenBank/DDBJ databases">
        <authorList>
            <person name="Meng X."/>
        </authorList>
    </citation>
    <scope>NUCLEOTIDE SEQUENCE [LARGE SCALE GENOMIC DNA]</scope>
    <source>
        <strain evidence="5">DSM 19116</strain>
    </source>
</reference>
<dbReference type="Proteomes" id="UP000185628">
    <property type="component" value="Unassembled WGS sequence"/>
</dbReference>
<dbReference type="AlphaFoldDB" id="A0A1Q5Q3B8"/>
<dbReference type="InterPro" id="IPR037185">
    <property type="entry name" value="EmrE-like"/>
</dbReference>
<sequence>MSEVRPAASSGALAPALFIAQGFTQYIGASLAVVLFAVMPATTVAWWRLAIAALILLAWRRPWPPRVQLTARDLGNAALFGLFLATMNILFYMAIARIPMGPAVALEFTGPVVVAALAGRGWRDRLAILLAALGIISIGGLGMNWNDPGIAAGIAYALGAGVAWAIYIVLGRALATRRGGETERTRGPDGIDSLAIGMAVGALVYLPSAVTTLSPAVTDVTLGLTVIGVAVLSSVFPYAIDQVNFGRLSAVTFAILTALLPATSVVVAAIMLAQRPNVFEWLGLLLISTAVALTGRNRAGNDSVT</sequence>
<evidence type="ECO:0000256" key="1">
    <source>
        <dbReference type="ARBA" id="ARBA00007362"/>
    </source>
</evidence>
<keyword evidence="2" id="KW-0812">Transmembrane</keyword>
<organism evidence="4 5">
    <name type="scientific">Bowdeniella nasicola</name>
    <dbReference type="NCBI Taxonomy" id="208480"/>
    <lineage>
        <taxon>Bacteria</taxon>
        <taxon>Bacillati</taxon>
        <taxon>Actinomycetota</taxon>
        <taxon>Actinomycetes</taxon>
        <taxon>Actinomycetales</taxon>
        <taxon>Actinomycetaceae</taxon>
        <taxon>Bowdeniella</taxon>
    </lineage>
</organism>
<keyword evidence="2" id="KW-0472">Membrane</keyword>
<feature type="domain" description="EamA" evidence="3">
    <location>
        <begin position="152"/>
        <end position="294"/>
    </location>
</feature>
<feature type="transmembrane region" description="Helical" evidence="2">
    <location>
        <begin position="101"/>
        <end position="119"/>
    </location>
</feature>
<dbReference type="OrthoDB" id="9815120at2"/>